<name>A0ABX0RCE7_9GAMM</name>
<dbReference type="Gene3D" id="3.40.50.2000">
    <property type="entry name" value="Glycogen Phosphorylase B"/>
    <property type="match status" value="1"/>
</dbReference>
<keyword evidence="2" id="KW-1185">Reference proteome</keyword>
<sequence length="466" mass="52437">MKALLQELRQQVLAQPDLRHMLTLARAYGALCQAADSDIYDDAPLEKTLIEKACAQLMPPQPAADPGACLHIISEAFIIGGHTRLMEKLAQMQPEKADLLVTRSIDEQAAARCAAVFQQVYQLNTTDPVSQLLHISERVAGYQRVVLHIHADDIATVVAVGLVKATLPLQVWFVNHADHAFTFGSAIADFYFQLSSFGARLDKQKQIAGQTSFLGIPVNDSAVDTAPERTPLTEALRFVASGSAIKFRPFRGEDIRPLIRQILQQWPKATFTLIGANPRNNFWWWGLKLRFGQRLQLRRYIPYEQYMAFMQQTDFFIDSHPFPGGTAFAEQILAGRRGIGLIAKVQGYSPADKLKRASVAEVLDTIHDYQDAGIIEEIIAVNGYQAVKERYLACLFSNKADPFNMEERVAWQGDTTFLRVRNVIFTPLNMTAMKTLFSYNKKIALKVFMRLSILNKAHLIKVWIKD</sequence>
<keyword evidence="1" id="KW-0808">Transferase</keyword>
<proteinExistence type="predicted"/>
<dbReference type="RefSeq" id="WP_167016047.1">
    <property type="nucleotide sequence ID" value="NZ_VWXF01000006.1"/>
</dbReference>
<protein>
    <submittedName>
        <fullName evidence="1">Group 1 glycosyl transferase</fullName>
    </submittedName>
</protein>
<comment type="caution">
    <text evidence="1">The sequence shown here is derived from an EMBL/GenBank/DDBJ whole genome shotgun (WGS) entry which is preliminary data.</text>
</comment>
<dbReference type="GO" id="GO:0016740">
    <property type="term" value="F:transferase activity"/>
    <property type="evidence" value="ECO:0007669"/>
    <property type="project" value="UniProtKB-KW"/>
</dbReference>
<dbReference type="Proteomes" id="UP001515683">
    <property type="component" value="Unassembled WGS sequence"/>
</dbReference>
<evidence type="ECO:0000313" key="2">
    <source>
        <dbReference type="Proteomes" id="UP001515683"/>
    </source>
</evidence>
<reference evidence="1 2" key="1">
    <citation type="journal article" date="2019" name="bioRxiv">
        <title>Bacteria contribute to plant secondary compound degradation in a generalist herbivore system.</title>
        <authorList>
            <person name="Francoeur C.B."/>
            <person name="Khadempour L."/>
            <person name="Moreira-Soto R.D."/>
            <person name="Gotting K."/>
            <person name="Book A.J."/>
            <person name="Pinto-Tomas A.A."/>
            <person name="Keefover-Ring K."/>
            <person name="Currie C.R."/>
        </authorList>
    </citation>
    <scope>NUCLEOTIDE SEQUENCE [LARGE SCALE GENOMIC DNA]</scope>
    <source>
        <strain evidence="1">Acro-835</strain>
    </source>
</reference>
<accession>A0ABX0RCE7</accession>
<evidence type="ECO:0000313" key="1">
    <source>
        <dbReference type="EMBL" id="NIF23031.1"/>
    </source>
</evidence>
<organism evidence="1 2">
    <name type="scientific">Candidatus Pantoea multigeneris</name>
    <dbReference type="NCBI Taxonomy" id="2608357"/>
    <lineage>
        <taxon>Bacteria</taxon>
        <taxon>Pseudomonadati</taxon>
        <taxon>Pseudomonadota</taxon>
        <taxon>Gammaproteobacteria</taxon>
        <taxon>Enterobacterales</taxon>
        <taxon>Erwiniaceae</taxon>
        <taxon>Pantoea</taxon>
    </lineage>
</organism>
<gene>
    <name evidence="1" type="ORF">F3J40_15680</name>
</gene>
<dbReference type="EMBL" id="VWXF01000006">
    <property type="protein sequence ID" value="NIF23031.1"/>
    <property type="molecule type" value="Genomic_DNA"/>
</dbReference>
<dbReference type="SUPFAM" id="SSF53756">
    <property type="entry name" value="UDP-Glycosyltransferase/glycogen phosphorylase"/>
    <property type="match status" value="1"/>
</dbReference>